<proteinExistence type="inferred from homology"/>
<evidence type="ECO:0000313" key="5">
    <source>
        <dbReference type="EMBL" id="KAK7550737.1"/>
    </source>
</evidence>
<comment type="similarity">
    <text evidence="1">Belongs to the 'GDXG' lipolytic enzyme family.</text>
</comment>
<dbReference type="InterPro" id="IPR050300">
    <property type="entry name" value="GDXG_lipolytic_enzyme"/>
</dbReference>
<name>A0ABR1MIZ8_9PEZI</name>
<dbReference type="PANTHER" id="PTHR48081">
    <property type="entry name" value="AB HYDROLASE SUPERFAMILY PROTEIN C4A8.06C"/>
    <property type="match status" value="1"/>
</dbReference>
<feature type="active site" evidence="3">
    <location>
        <position position="202"/>
    </location>
</feature>
<dbReference type="GO" id="GO:0016787">
    <property type="term" value="F:hydrolase activity"/>
    <property type="evidence" value="ECO:0007669"/>
    <property type="project" value="UniProtKB-KW"/>
</dbReference>
<organism evidence="5 6">
    <name type="scientific">Phyllosticta citricarpa</name>
    <dbReference type="NCBI Taxonomy" id="55181"/>
    <lineage>
        <taxon>Eukaryota</taxon>
        <taxon>Fungi</taxon>
        <taxon>Dikarya</taxon>
        <taxon>Ascomycota</taxon>
        <taxon>Pezizomycotina</taxon>
        <taxon>Dothideomycetes</taxon>
        <taxon>Dothideomycetes incertae sedis</taxon>
        <taxon>Botryosphaeriales</taxon>
        <taxon>Phyllostictaceae</taxon>
        <taxon>Phyllosticta</taxon>
    </lineage>
</organism>
<sequence>MGGRSQKELQLSLGEKVSLAKVMLITVLQIILGTISTIGAPREAYSGDRRRNAFNIYCRTFFSLASSKQEHAIVPDSIETYTTWCKRAKVSPATETLADGTSASWIGSKQAKTILLYFHGGGYNLPPGPGHYMLCEAFVREFSSSKSVDPHGGGDFAALMLHQDLAPFYPYPRQLSQAVALFNHVRTALEVPPERILMAGDSAGGNLVLELLSHVLHRHPDEANVPAAVWNDGDCFKGAVLICPWTDPFNVEYPSMTSGVNRDCLHPASLKRWAMDWLGGAQTDAYNLPISAPAGWWNGIGGIVSNVLQVCGRGDLLIDSQELFAKQFKEQWDGQGSFEVFVEEIETHISCISDPSFGVDPQEIPTHVMMRKWLKEKAL</sequence>
<keyword evidence="6" id="KW-1185">Reference proteome</keyword>
<dbReference type="SUPFAM" id="SSF53474">
    <property type="entry name" value="alpha/beta-Hydrolases"/>
    <property type="match status" value="1"/>
</dbReference>
<dbReference type="InterPro" id="IPR033140">
    <property type="entry name" value="Lipase_GDXG_put_SER_AS"/>
</dbReference>
<gene>
    <name evidence="5" type="ORF">IWX46DRAFT_421578</name>
</gene>
<dbReference type="InterPro" id="IPR029058">
    <property type="entry name" value="AB_hydrolase_fold"/>
</dbReference>
<dbReference type="Gene3D" id="3.40.50.1820">
    <property type="entry name" value="alpha/beta hydrolase"/>
    <property type="match status" value="1"/>
</dbReference>
<evidence type="ECO:0000313" key="6">
    <source>
        <dbReference type="Proteomes" id="UP001365128"/>
    </source>
</evidence>
<evidence type="ECO:0000256" key="3">
    <source>
        <dbReference type="PROSITE-ProRule" id="PRU10038"/>
    </source>
</evidence>
<dbReference type="Pfam" id="PF07859">
    <property type="entry name" value="Abhydrolase_3"/>
    <property type="match status" value="1"/>
</dbReference>
<evidence type="ECO:0000256" key="1">
    <source>
        <dbReference type="ARBA" id="ARBA00010515"/>
    </source>
</evidence>
<protein>
    <submittedName>
        <fullName evidence="5">Alpha/Beta hydrolase protein</fullName>
    </submittedName>
</protein>
<evidence type="ECO:0000256" key="2">
    <source>
        <dbReference type="ARBA" id="ARBA00022801"/>
    </source>
</evidence>
<comment type="caution">
    <text evidence="5">The sequence shown here is derived from an EMBL/GenBank/DDBJ whole genome shotgun (WGS) entry which is preliminary data.</text>
</comment>
<dbReference type="PROSITE" id="PS01174">
    <property type="entry name" value="LIPASE_GDXG_SER"/>
    <property type="match status" value="1"/>
</dbReference>
<dbReference type="Proteomes" id="UP001365128">
    <property type="component" value="Unassembled WGS sequence"/>
</dbReference>
<feature type="domain" description="Alpha/beta hydrolase fold-3" evidence="4">
    <location>
        <begin position="115"/>
        <end position="331"/>
    </location>
</feature>
<dbReference type="InterPro" id="IPR013094">
    <property type="entry name" value="AB_hydrolase_3"/>
</dbReference>
<evidence type="ECO:0000259" key="4">
    <source>
        <dbReference type="Pfam" id="PF07859"/>
    </source>
</evidence>
<keyword evidence="2 5" id="KW-0378">Hydrolase</keyword>
<dbReference type="EMBL" id="JBBPDW010000007">
    <property type="protein sequence ID" value="KAK7550737.1"/>
    <property type="molecule type" value="Genomic_DNA"/>
</dbReference>
<dbReference type="PANTHER" id="PTHR48081:SF31">
    <property type="entry name" value="STERYL ACETYL HYDROLASE MUG81-RELATED"/>
    <property type="match status" value="1"/>
</dbReference>
<reference evidence="5 6" key="1">
    <citation type="submission" date="2024-04" db="EMBL/GenBank/DDBJ databases">
        <title>Phyllosticta paracitricarpa is synonymous to the EU quarantine fungus P. citricarpa based on phylogenomic analyses.</title>
        <authorList>
            <consortium name="Lawrence Berkeley National Laboratory"/>
            <person name="Van Ingen-Buijs V.A."/>
            <person name="Van Westerhoven A.C."/>
            <person name="Haridas S."/>
            <person name="Skiadas P."/>
            <person name="Martin F."/>
            <person name="Groenewald J.Z."/>
            <person name="Crous P.W."/>
            <person name="Seidl M.F."/>
        </authorList>
    </citation>
    <scope>NUCLEOTIDE SEQUENCE [LARGE SCALE GENOMIC DNA]</scope>
    <source>
        <strain evidence="5 6">CBS 122670</strain>
    </source>
</reference>
<accession>A0ABR1MIZ8</accession>